<evidence type="ECO:0000256" key="2">
    <source>
        <dbReference type="ARBA" id="ARBA00022448"/>
    </source>
</evidence>
<dbReference type="InterPro" id="IPR000175">
    <property type="entry name" value="Na/ntran_symport"/>
</dbReference>
<keyword evidence="2" id="KW-0813">Transport</keyword>
<dbReference type="Proteomes" id="UP000008363">
    <property type="component" value="Unassembled WGS sequence"/>
</dbReference>
<evidence type="ECO:0000313" key="7">
    <source>
        <dbReference type="EMBL" id="GAB93433.1"/>
    </source>
</evidence>
<keyword evidence="4 6" id="KW-1133">Transmembrane helix</keyword>
<dbReference type="OrthoDB" id="9762833at2"/>
<feature type="transmembrane region" description="Helical" evidence="6">
    <location>
        <begin position="435"/>
        <end position="457"/>
    </location>
</feature>
<keyword evidence="3 6" id="KW-0812">Transmembrane</keyword>
<name>K6VB50_9ACTN</name>
<feature type="transmembrane region" description="Helical" evidence="6">
    <location>
        <begin position="469"/>
        <end position="490"/>
    </location>
</feature>
<protein>
    <submittedName>
        <fullName evidence="7">Putative NSS family transporter</fullName>
    </submittedName>
</protein>
<feature type="transmembrane region" description="Helical" evidence="6">
    <location>
        <begin position="326"/>
        <end position="351"/>
    </location>
</feature>
<feature type="transmembrane region" description="Helical" evidence="6">
    <location>
        <begin position="184"/>
        <end position="206"/>
    </location>
</feature>
<dbReference type="NCBIfam" id="NF037979">
    <property type="entry name" value="Na_transp"/>
    <property type="match status" value="1"/>
</dbReference>
<sequence>MTEISTAPEARETWTRNSGFILAAIGSAVGLGNIWRFPGVAYESGGGAFLIPYLAALLTAGIPILFLDYAIGHRERGVAPLAFRRLRRHAEGIGWFQTGLLFVIGVYYAAVIAWAMSYFVYSFTLKWGDDSQTFFLEDFLQVGDPEISTTVVGHVAVPLVIVWLSVITVLCLGVSRGVEKVNIVFIPLLLVGFSGLVIRALTLPGASEGLNALFTPKWDALTDLDVWIAAYSQIFFSLSIAFGIMIAYSSFQRRRANMTTSGLVVAFANSSFEILAGIGVFSALGFLAYQQQVAVSDLEGLSGPILTFVTFPAVISEMPGATLFGVVFFGSLVVAGFTSLISLLIGVSNALQEKFGLGRIPAAVLVGGVSGLISVALFSTTSGLIALDTVDQFANNLGVVTSAIVMTVFVVWVVRNGDLLRRHLNAVSTFQLGKWWLVLIGGVAPAFLTIMLIQKVVSLIQDGYEGYPGWYVGLFGWGTIVLLVVVAIVFSVPSWKGRDHPEFIPWPPLDKEAS</sequence>
<dbReference type="PRINTS" id="PR00176">
    <property type="entry name" value="NANEUSMPORT"/>
</dbReference>
<feature type="transmembrane region" description="Helical" evidence="6">
    <location>
        <begin position="363"/>
        <end position="387"/>
    </location>
</feature>
<evidence type="ECO:0000256" key="4">
    <source>
        <dbReference type="ARBA" id="ARBA00022989"/>
    </source>
</evidence>
<feature type="transmembrane region" description="Helical" evidence="6">
    <location>
        <begin position="151"/>
        <end position="172"/>
    </location>
</feature>
<comment type="subcellular location">
    <subcellularLocation>
        <location evidence="1">Membrane</location>
        <topology evidence="1">Multi-pass membrane protein</topology>
    </subcellularLocation>
</comment>
<accession>K6VB50</accession>
<feature type="transmembrane region" description="Helical" evidence="6">
    <location>
        <begin position="226"/>
        <end position="251"/>
    </location>
</feature>
<evidence type="ECO:0000256" key="6">
    <source>
        <dbReference type="SAM" id="Phobius"/>
    </source>
</evidence>
<dbReference type="Pfam" id="PF00209">
    <property type="entry name" value="SNF"/>
    <property type="match status" value="2"/>
</dbReference>
<dbReference type="InterPro" id="IPR037272">
    <property type="entry name" value="SNS_sf"/>
</dbReference>
<dbReference type="CDD" id="cd10334">
    <property type="entry name" value="SLC6sbd_u1"/>
    <property type="match status" value="1"/>
</dbReference>
<dbReference type="AlphaFoldDB" id="K6VB50"/>
<reference evidence="7 8" key="1">
    <citation type="submission" date="2012-08" db="EMBL/GenBank/DDBJ databases">
        <title>Whole genome shotgun sequence of Gordonia rhizosphera NBRC 16068.</title>
        <authorList>
            <person name="Takarada H."/>
            <person name="Isaki S."/>
            <person name="Hosoyama A."/>
            <person name="Tsuchikane K."/>
            <person name="Katsumata H."/>
            <person name="Baba S."/>
            <person name="Ohji S."/>
            <person name="Yamazaki S."/>
            <person name="Fujita N."/>
        </authorList>
    </citation>
    <scope>NUCLEOTIDE SEQUENCE [LARGE SCALE GENOMIC DNA]</scope>
    <source>
        <strain evidence="7 8">NBRC 16068</strain>
    </source>
</reference>
<dbReference type="PANTHER" id="PTHR42948:SF1">
    <property type="entry name" value="TRANSPORTER"/>
    <property type="match status" value="1"/>
</dbReference>
<proteinExistence type="predicted"/>
<dbReference type="eggNOG" id="COG0733">
    <property type="taxonomic scope" value="Bacteria"/>
</dbReference>
<feature type="transmembrane region" description="Helical" evidence="6">
    <location>
        <begin position="92"/>
        <end position="121"/>
    </location>
</feature>
<keyword evidence="5 6" id="KW-0472">Membrane</keyword>
<dbReference type="RefSeq" id="WP_006338605.1">
    <property type="nucleotide sequence ID" value="NZ_BAHC01000220.1"/>
</dbReference>
<feature type="transmembrane region" description="Helical" evidence="6">
    <location>
        <begin position="263"/>
        <end position="289"/>
    </location>
</feature>
<feature type="transmembrane region" description="Helical" evidence="6">
    <location>
        <begin position="20"/>
        <end position="38"/>
    </location>
</feature>
<dbReference type="PROSITE" id="PS50267">
    <property type="entry name" value="NA_NEUROTRAN_SYMP_3"/>
    <property type="match status" value="1"/>
</dbReference>
<feature type="transmembrane region" description="Helical" evidence="6">
    <location>
        <begin position="50"/>
        <end position="71"/>
    </location>
</feature>
<dbReference type="EMBL" id="BAHC01000220">
    <property type="protein sequence ID" value="GAB93433.1"/>
    <property type="molecule type" value="Genomic_DNA"/>
</dbReference>
<keyword evidence="8" id="KW-1185">Reference proteome</keyword>
<evidence type="ECO:0000256" key="3">
    <source>
        <dbReference type="ARBA" id="ARBA00022692"/>
    </source>
</evidence>
<gene>
    <name evidence="7" type="ORF">GORHZ_220_00150</name>
</gene>
<evidence type="ECO:0000256" key="5">
    <source>
        <dbReference type="ARBA" id="ARBA00023136"/>
    </source>
</evidence>
<dbReference type="STRING" id="1108045.GORHZ_220_00150"/>
<comment type="caution">
    <text evidence="7">The sequence shown here is derived from an EMBL/GenBank/DDBJ whole genome shotgun (WGS) entry which is preliminary data.</text>
</comment>
<dbReference type="GO" id="GO:0016020">
    <property type="term" value="C:membrane"/>
    <property type="evidence" value="ECO:0007669"/>
    <property type="project" value="UniProtKB-SubCell"/>
</dbReference>
<organism evidence="7 8">
    <name type="scientific">Gordonia rhizosphera NBRC 16068</name>
    <dbReference type="NCBI Taxonomy" id="1108045"/>
    <lineage>
        <taxon>Bacteria</taxon>
        <taxon>Bacillati</taxon>
        <taxon>Actinomycetota</taxon>
        <taxon>Actinomycetes</taxon>
        <taxon>Mycobacteriales</taxon>
        <taxon>Gordoniaceae</taxon>
        <taxon>Gordonia</taxon>
    </lineage>
</organism>
<evidence type="ECO:0000313" key="8">
    <source>
        <dbReference type="Proteomes" id="UP000008363"/>
    </source>
</evidence>
<dbReference type="SUPFAM" id="SSF161070">
    <property type="entry name" value="SNF-like"/>
    <property type="match status" value="1"/>
</dbReference>
<dbReference type="PANTHER" id="PTHR42948">
    <property type="entry name" value="TRANSPORTER"/>
    <property type="match status" value="1"/>
</dbReference>
<evidence type="ECO:0000256" key="1">
    <source>
        <dbReference type="ARBA" id="ARBA00004141"/>
    </source>
</evidence>
<feature type="transmembrane region" description="Helical" evidence="6">
    <location>
        <begin position="393"/>
        <end position="414"/>
    </location>
</feature>